<feature type="repeat" description="TPR" evidence="8">
    <location>
        <begin position="110"/>
        <end position="143"/>
    </location>
</feature>
<name>A0A831RUJ5_9GAMM</name>
<keyword evidence="5" id="KW-0808">Transferase</keyword>
<dbReference type="GO" id="GO:0097363">
    <property type="term" value="F:protein O-acetylglucosaminyltransferase activity"/>
    <property type="evidence" value="ECO:0007669"/>
    <property type="project" value="UniProtKB-EC"/>
</dbReference>
<dbReference type="SUPFAM" id="SSF48452">
    <property type="entry name" value="TPR-like"/>
    <property type="match status" value="1"/>
</dbReference>
<reference evidence="10" key="1">
    <citation type="journal article" date="2020" name="mSystems">
        <title>Genome- and Community-Level Interaction Insights into Carbon Utilization and Element Cycling Functions of Hydrothermarchaeota in Hydrothermal Sediment.</title>
        <authorList>
            <person name="Zhou Z."/>
            <person name="Liu Y."/>
            <person name="Xu W."/>
            <person name="Pan J."/>
            <person name="Luo Z.H."/>
            <person name="Li M."/>
        </authorList>
    </citation>
    <scope>NUCLEOTIDE SEQUENCE [LARGE SCALE GENOMIC DNA]</scope>
    <source>
        <strain evidence="10">HyVt-458</strain>
    </source>
</reference>
<dbReference type="InterPro" id="IPR051939">
    <property type="entry name" value="Glycosyltr_41/O-GlcNAc_trsf"/>
</dbReference>
<dbReference type="Pfam" id="PF14559">
    <property type="entry name" value="TPR_19"/>
    <property type="match status" value="1"/>
</dbReference>
<proteinExistence type="inferred from homology"/>
<feature type="repeat" description="TPR" evidence="8">
    <location>
        <begin position="76"/>
        <end position="109"/>
    </location>
</feature>
<keyword evidence="6" id="KW-0677">Repeat</keyword>
<evidence type="ECO:0000256" key="8">
    <source>
        <dbReference type="PROSITE-ProRule" id="PRU00339"/>
    </source>
</evidence>
<evidence type="ECO:0000256" key="5">
    <source>
        <dbReference type="ARBA" id="ARBA00022679"/>
    </source>
</evidence>
<evidence type="ECO:0000259" key="9">
    <source>
        <dbReference type="Pfam" id="PF13844"/>
    </source>
</evidence>
<protein>
    <recommendedName>
        <fullName evidence="3">protein O-GlcNAc transferase</fullName>
        <ecNumber evidence="3">2.4.1.255</ecNumber>
    </recommendedName>
</protein>
<dbReference type="AlphaFoldDB" id="A0A831RUJ5"/>
<evidence type="ECO:0000256" key="2">
    <source>
        <dbReference type="ARBA" id="ARBA00005386"/>
    </source>
</evidence>
<keyword evidence="4" id="KW-0328">Glycosyltransferase</keyword>
<evidence type="ECO:0000256" key="4">
    <source>
        <dbReference type="ARBA" id="ARBA00022676"/>
    </source>
</evidence>
<dbReference type="Pfam" id="PF13844">
    <property type="entry name" value="Glyco_transf_41"/>
    <property type="match status" value="2"/>
</dbReference>
<keyword evidence="7 8" id="KW-0802">TPR repeat</keyword>
<dbReference type="PANTHER" id="PTHR44835:SF1">
    <property type="entry name" value="PROTEIN O-GLCNAC TRANSFERASE"/>
    <property type="match status" value="1"/>
</dbReference>
<evidence type="ECO:0000256" key="1">
    <source>
        <dbReference type="ARBA" id="ARBA00004922"/>
    </source>
</evidence>
<comment type="similarity">
    <text evidence="2">Belongs to the glycosyltransferase 41 family. O-GlcNAc transferase subfamily.</text>
</comment>
<evidence type="ECO:0000256" key="6">
    <source>
        <dbReference type="ARBA" id="ARBA00022737"/>
    </source>
</evidence>
<dbReference type="Pfam" id="PF13432">
    <property type="entry name" value="TPR_16"/>
    <property type="match status" value="1"/>
</dbReference>
<accession>A0A831RUJ5</accession>
<dbReference type="Pfam" id="PF13414">
    <property type="entry name" value="TPR_11"/>
    <property type="match status" value="1"/>
</dbReference>
<evidence type="ECO:0000256" key="7">
    <source>
        <dbReference type="ARBA" id="ARBA00022803"/>
    </source>
</evidence>
<dbReference type="Proteomes" id="UP000886339">
    <property type="component" value="Unassembled WGS sequence"/>
</dbReference>
<sequence length="630" mass="69618">MSTERRTSRAARKRAAALVKKKKLAEAANVYMALCRDNPDDADAWLDLAGLVRGMGRLQESEHCARHVLSLQPDNCRALLEYGVSVYRQGRHEQAVSAYRRAIQACPEFVEAHYCLATAMLESGHADAAEVHYRRVLEYSPGHMGALNNLSAILTDQGRIEEALKFLDGALAQAPHEYHLLVNQARCYLHMGDAERAACILRGVVERHPGSRTAHSRLLLCLNYLDSPDPRQIFAEHIRWRELHVAARPCSVDRRVPFDAGGKIRIGYLSPDLRSHPVACFIEPVLAGHDRERFHVTAYADIPAMDDVSLRLKEKCDSWCQVAGMSDDQILDKVRSDGIDILVDLAGHTAHNRLPVFARRAALVQITYLGYPNTTGLEEMDYRITDDVADPPGDSDRYYAEKLIRLPTGFLCYQPPEGSPEIRGAGRSGGIVFGSFNNLAKMTERVVSVWARILREVDGSRLLIKSKATSDSLVARRLKKLFADQGIEEERLDIIAPIESTKGHLEAYNLVDVALDTFPYNGTTTTCEALWMGVPVVTLVGEVHASRVGASLLSRVGFSKGIASSEDEYVSIAKGLATATGSDVEARLLLREAMQNSPVCKTDLFVRYLEDAYRKAWMASYGGRSGAGGA</sequence>
<dbReference type="PROSITE" id="PS50005">
    <property type="entry name" value="TPR"/>
    <property type="match status" value="2"/>
</dbReference>
<dbReference type="InterPro" id="IPR029489">
    <property type="entry name" value="OGT/SEC/SPY_C"/>
</dbReference>
<dbReference type="Gene3D" id="3.40.50.11380">
    <property type="match status" value="1"/>
</dbReference>
<organism evidence="10">
    <name type="scientific">Thiolapillus brandeum</name>
    <dbReference type="NCBI Taxonomy" id="1076588"/>
    <lineage>
        <taxon>Bacteria</taxon>
        <taxon>Pseudomonadati</taxon>
        <taxon>Pseudomonadota</taxon>
        <taxon>Gammaproteobacteria</taxon>
        <taxon>Chromatiales</taxon>
        <taxon>Sedimenticolaceae</taxon>
        <taxon>Thiolapillus</taxon>
    </lineage>
</organism>
<dbReference type="EMBL" id="DRLF01000036">
    <property type="protein sequence ID" value="HEC05397.1"/>
    <property type="molecule type" value="Genomic_DNA"/>
</dbReference>
<dbReference type="SMART" id="SM00028">
    <property type="entry name" value="TPR"/>
    <property type="match status" value="4"/>
</dbReference>
<dbReference type="PANTHER" id="PTHR44835">
    <property type="entry name" value="UDP-N-ACETYLGLUCOSAMINE--PEPTIDE N-ACETYLGLUCOSAMINYLTRANSFERASE SPINDLY-RELATED"/>
    <property type="match status" value="1"/>
</dbReference>
<comment type="pathway">
    <text evidence="1">Protein modification; protein glycosylation.</text>
</comment>
<feature type="domain" description="O-GlcNAc transferase C-terminal" evidence="9">
    <location>
        <begin position="430"/>
        <end position="598"/>
    </location>
</feature>
<gene>
    <name evidence="10" type="ORF">ENJ12_00965</name>
</gene>
<feature type="domain" description="O-GlcNAc transferase C-terminal" evidence="9">
    <location>
        <begin position="259"/>
        <end position="411"/>
    </location>
</feature>
<dbReference type="Gene3D" id="1.25.40.10">
    <property type="entry name" value="Tetratricopeptide repeat domain"/>
    <property type="match status" value="1"/>
</dbReference>
<dbReference type="InterPro" id="IPR011990">
    <property type="entry name" value="TPR-like_helical_dom_sf"/>
</dbReference>
<comment type="caution">
    <text evidence="10">The sequence shown here is derived from an EMBL/GenBank/DDBJ whole genome shotgun (WGS) entry which is preliminary data.</text>
</comment>
<evidence type="ECO:0000313" key="10">
    <source>
        <dbReference type="EMBL" id="HEC05397.1"/>
    </source>
</evidence>
<dbReference type="Gene3D" id="3.40.50.2000">
    <property type="entry name" value="Glycogen Phosphorylase B"/>
    <property type="match status" value="1"/>
</dbReference>
<dbReference type="InterPro" id="IPR019734">
    <property type="entry name" value="TPR_rpt"/>
</dbReference>
<dbReference type="EC" id="2.4.1.255" evidence="3"/>
<evidence type="ECO:0000256" key="3">
    <source>
        <dbReference type="ARBA" id="ARBA00011970"/>
    </source>
</evidence>